<dbReference type="Pfam" id="PF02687">
    <property type="entry name" value="FtsX"/>
    <property type="match status" value="2"/>
</dbReference>
<evidence type="ECO:0000256" key="2">
    <source>
        <dbReference type="ARBA" id="ARBA00022475"/>
    </source>
</evidence>
<dbReference type="InterPro" id="IPR050250">
    <property type="entry name" value="Macrolide_Exporter_MacB"/>
</dbReference>
<comment type="caution">
    <text evidence="9">The sequence shown here is derived from an EMBL/GenBank/DDBJ whole genome shotgun (WGS) entry which is preliminary data.</text>
</comment>
<feature type="domain" description="ABC3 transporter permease C-terminal" evidence="7">
    <location>
        <begin position="658"/>
        <end position="771"/>
    </location>
</feature>
<keyword evidence="2" id="KW-1003">Cell membrane</keyword>
<evidence type="ECO:0000256" key="3">
    <source>
        <dbReference type="ARBA" id="ARBA00022692"/>
    </source>
</evidence>
<dbReference type="PANTHER" id="PTHR30572:SF18">
    <property type="entry name" value="ABC-TYPE MACROLIDE FAMILY EXPORT SYSTEM PERMEASE COMPONENT 2"/>
    <property type="match status" value="1"/>
</dbReference>
<dbReference type="InterPro" id="IPR003838">
    <property type="entry name" value="ABC3_permease_C"/>
</dbReference>
<feature type="transmembrane region" description="Helical" evidence="6">
    <location>
        <begin position="21"/>
        <end position="41"/>
    </location>
</feature>
<reference evidence="9" key="1">
    <citation type="submission" date="2022-11" db="EMBL/GenBank/DDBJ databases">
        <title>Marilongibacter aestuarii gen. nov., sp. nov., isolated from tidal flat sediment.</title>
        <authorList>
            <person name="Jiayan W."/>
        </authorList>
    </citation>
    <scope>NUCLEOTIDE SEQUENCE</scope>
    <source>
        <strain evidence="9">Z1-6</strain>
    </source>
</reference>
<feature type="transmembrane region" description="Helical" evidence="6">
    <location>
        <begin position="739"/>
        <end position="759"/>
    </location>
</feature>
<feature type="transmembrane region" description="Helical" evidence="6">
    <location>
        <begin position="370"/>
        <end position="394"/>
    </location>
</feature>
<feature type="transmembrane region" description="Helical" evidence="6">
    <location>
        <begin position="652"/>
        <end position="678"/>
    </location>
</feature>
<dbReference type="GO" id="GO:0022857">
    <property type="term" value="F:transmembrane transporter activity"/>
    <property type="evidence" value="ECO:0007669"/>
    <property type="project" value="TreeGrafter"/>
</dbReference>
<name>A0A9X3J5B7_9BACT</name>
<keyword evidence="4 6" id="KW-1133">Transmembrane helix</keyword>
<keyword evidence="3 6" id="KW-0812">Transmembrane</keyword>
<feature type="transmembrane region" description="Helical" evidence="6">
    <location>
        <begin position="276"/>
        <end position="298"/>
    </location>
</feature>
<gene>
    <name evidence="9" type="ORF">OU798_02880</name>
</gene>
<dbReference type="AlphaFoldDB" id="A0A9X3J5B7"/>
<evidence type="ECO:0000259" key="7">
    <source>
        <dbReference type="Pfam" id="PF02687"/>
    </source>
</evidence>
<sequence>MILFNLKLAIRNLLKNRIYSVLIVGGFAIGFATVILIGLYYHNETTVNNDFPNHKNIYRIYDVKMNRCNLNWDLFPVLTNDYASVENACPLDYSCGMKFPVKNDLAQTSTEVEYLLSTTNNFFSLFSVEMEESVSSEPFKDKESVVISREVAQALFGKENPLGQQINVGNYFLGTVSGIFKKLPENSSFQAEVILNSENEKFRMSHTVSNGKRYDPTNLFVMLKNGTGAKAFANELNRSTTLKALDVDSLSLQKLDDIYLSKLTVKSRHAKGNTTLLKIFLAIAVLILLLSSINFLNYSISMQYAKLKEIGISKSNGASRRDLISYTFTEVSLGILIALIISFLITILALPYSEMLFGKTLLVHWHDWLAVLPFFGTAVIFTILLNSLAPIYVLSKFEITEFLSGFKGKRNRRQLGKQALLSFQLIVSIALIAVVMIIFKQLNFVKHSDLGFNREKLVRLDIPYKFERSETLSQEIAKLSFVEESSLSYGCPGMINHKMGSNTGEKSFPVNCIPVDNNFVKTIGVELLEGRNFLGGEKNKACLINEEAFKQFGWDTYEGKKFDNGQDGGYNVVGIIEDFKFESFHQTVEPLALLYTGATDGNVLSARLSPGNIGQQIDQIKQIWETLSPYEPFSFTFYDVFFQSLYEKEERLAGSITLFSIIAIVLTCMGILGQIFLISLNRTKEIGVRKVNGAKVSEILVLLNVDFLTWVVVAFVIATPIAWYATHKWLENFAYQTTLSWWIFALAGLLALGIALLTVSWQSWKAATRNPVEALRYE</sequence>
<evidence type="ECO:0000259" key="8">
    <source>
        <dbReference type="Pfam" id="PF12704"/>
    </source>
</evidence>
<feature type="domain" description="MacB-like periplasmic core" evidence="8">
    <location>
        <begin position="20"/>
        <end position="237"/>
    </location>
</feature>
<evidence type="ECO:0000313" key="10">
    <source>
        <dbReference type="Proteomes" id="UP001145087"/>
    </source>
</evidence>
<keyword evidence="5 6" id="KW-0472">Membrane</keyword>
<proteinExistence type="predicted"/>
<comment type="subcellular location">
    <subcellularLocation>
        <location evidence="1">Cell membrane</location>
        <topology evidence="1">Multi-pass membrane protein</topology>
    </subcellularLocation>
</comment>
<accession>A0A9X3J5B7</accession>
<feature type="transmembrane region" description="Helical" evidence="6">
    <location>
        <begin position="415"/>
        <end position="439"/>
    </location>
</feature>
<dbReference type="InterPro" id="IPR025857">
    <property type="entry name" value="MacB_PCD"/>
</dbReference>
<protein>
    <submittedName>
        <fullName evidence="9">ABC transporter permease</fullName>
    </submittedName>
</protein>
<feature type="transmembrane region" description="Helical" evidence="6">
    <location>
        <begin position="323"/>
        <end position="350"/>
    </location>
</feature>
<dbReference type="RefSeq" id="WP_343331601.1">
    <property type="nucleotide sequence ID" value="NZ_JAPOHD010000005.1"/>
</dbReference>
<dbReference type="PANTHER" id="PTHR30572">
    <property type="entry name" value="MEMBRANE COMPONENT OF TRANSPORTER-RELATED"/>
    <property type="match status" value="1"/>
</dbReference>
<evidence type="ECO:0000313" key="9">
    <source>
        <dbReference type="EMBL" id="MCY1719266.1"/>
    </source>
</evidence>
<evidence type="ECO:0000256" key="4">
    <source>
        <dbReference type="ARBA" id="ARBA00022989"/>
    </source>
</evidence>
<dbReference type="Pfam" id="PF12704">
    <property type="entry name" value="MacB_PCD"/>
    <property type="match status" value="1"/>
</dbReference>
<dbReference type="EMBL" id="JAPOHD010000005">
    <property type="protein sequence ID" value="MCY1719266.1"/>
    <property type="molecule type" value="Genomic_DNA"/>
</dbReference>
<dbReference type="GO" id="GO:0005886">
    <property type="term" value="C:plasma membrane"/>
    <property type="evidence" value="ECO:0007669"/>
    <property type="project" value="UniProtKB-SubCell"/>
</dbReference>
<evidence type="ECO:0000256" key="1">
    <source>
        <dbReference type="ARBA" id="ARBA00004651"/>
    </source>
</evidence>
<feature type="domain" description="ABC3 transporter permease C-terminal" evidence="7">
    <location>
        <begin position="282"/>
        <end position="398"/>
    </location>
</feature>
<keyword evidence="10" id="KW-1185">Reference proteome</keyword>
<feature type="transmembrane region" description="Helical" evidence="6">
    <location>
        <begin position="699"/>
        <end position="724"/>
    </location>
</feature>
<dbReference type="Proteomes" id="UP001145087">
    <property type="component" value="Unassembled WGS sequence"/>
</dbReference>
<evidence type="ECO:0000256" key="5">
    <source>
        <dbReference type="ARBA" id="ARBA00023136"/>
    </source>
</evidence>
<evidence type="ECO:0000256" key="6">
    <source>
        <dbReference type="SAM" id="Phobius"/>
    </source>
</evidence>
<organism evidence="9 10">
    <name type="scientific">Draconibacterium aestuarii</name>
    <dbReference type="NCBI Taxonomy" id="2998507"/>
    <lineage>
        <taxon>Bacteria</taxon>
        <taxon>Pseudomonadati</taxon>
        <taxon>Bacteroidota</taxon>
        <taxon>Bacteroidia</taxon>
        <taxon>Marinilabiliales</taxon>
        <taxon>Prolixibacteraceae</taxon>
        <taxon>Draconibacterium</taxon>
    </lineage>
</organism>